<evidence type="ECO:0000313" key="2">
    <source>
        <dbReference type="EMBL" id="SEP98843.1"/>
    </source>
</evidence>
<dbReference type="Proteomes" id="UP000199021">
    <property type="component" value="Unassembled WGS sequence"/>
</dbReference>
<dbReference type="PANTHER" id="PTHR41913">
    <property type="entry name" value="DUF1684 DOMAIN-CONTAINING PROTEIN"/>
    <property type="match status" value="1"/>
</dbReference>
<sequence>MRPLLFLAISLFFVSCAVTKSATKKTAQSAAAYQADLNAKYLDPARTILSAEDLATLKEKGGLPFYPINDAYRVTADFKRYSQPEIIEFKTSTTRLVDYAAFGLATFELNGATHSLTLYRSTAANLPLEYRNSLFLPMRDQTSGDETYGGGRYLDIEIPEGDKIVIDFNKTYHPYCAYTLGYSCPVPPAENYLETRVEAGIKMVDLGGH</sequence>
<dbReference type="OrthoDB" id="5493262at2"/>
<reference evidence="3" key="1">
    <citation type="submission" date="2016-10" db="EMBL/GenBank/DDBJ databases">
        <authorList>
            <person name="Varghese N."/>
            <person name="Submissions S."/>
        </authorList>
    </citation>
    <scope>NUCLEOTIDE SEQUENCE [LARGE SCALE GENOMIC DNA]</scope>
    <source>
        <strain evidence="3">DSM 24740</strain>
    </source>
</reference>
<organism evidence="2 3">
    <name type="scientific">Neolewinella agarilytica</name>
    <dbReference type="NCBI Taxonomy" id="478744"/>
    <lineage>
        <taxon>Bacteria</taxon>
        <taxon>Pseudomonadati</taxon>
        <taxon>Bacteroidota</taxon>
        <taxon>Saprospiria</taxon>
        <taxon>Saprospirales</taxon>
        <taxon>Lewinellaceae</taxon>
        <taxon>Neolewinella</taxon>
    </lineage>
</organism>
<feature type="chain" id="PRO_5011646101" description="DUF1684 domain-containing protein" evidence="1">
    <location>
        <begin position="18"/>
        <end position="209"/>
    </location>
</feature>
<accession>A0A1H9CDJ0</accession>
<dbReference type="PANTHER" id="PTHR41913:SF1">
    <property type="entry name" value="DUF1684 DOMAIN-CONTAINING PROTEIN"/>
    <property type="match status" value="1"/>
</dbReference>
<protein>
    <recommendedName>
        <fullName evidence="4">DUF1684 domain-containing protein</fullName>
    </recommendedName>
</protein>
<dbReference type="Pfam" id="PF07920">
    <property type="entry name" value="DUF1684"/>
    <property type="match status" value="1"/>
</dbReference>
<evidence type="ECO:0008006" key="4">
    <source>
        <dbReference type="Google" id="ProtNLM"/>
    </source>
</evidence>
<dbReference type="PROSITE" id="PS51257">
    <property type="entry name" value="PROKAR_LIPOPROTEIN"/>
    <property type="match status" value="1"/>
</dbReference>
<keyword evidence="1" id="KW-0732">Signal</keyword>
<name>A0A1H9CDJ0_9BACT</name>
<keyword evidence="3" id="KW-1185">Reference proteome</keyword>
<feature type="signal peptide" evidence="1">
    <location>
        <begin position="1"/>
        <end position="17"/>
    </location>
</feature>
<dbReference type="STRING" id="478744.SAMN05444359_104147"/>
<dbReference type="EMBL" id="FOFB01000004">
    <property type="protein sequence ID" value="SEP98843.1"/>
    <property type="molecule type" value="Genomic_DNA"/>
</dbReference>
<evidence type="ECO:0000313" key="3">
    <source>
        <dbReference type="Proteomes" id="UP000199021"/>
    </source>
</evidence>
<proteinExistence type="predicted"/>
<dbReference type="InterPro" id="IPR012467">
    <property type="entry name" value="DUF1684"/>
</dbReference>
<dbReference type="InParanoid" id="A0A1H9CDJ0"/>
<gene>
    <name evidence="2" type="ORF">SAMN05444359_104147</name>
</gene>
<evidence type="ECO:0000256" key="1">
    <source>
        <dbReference type="SAM" id="SignalP"/>
    </source>
</evidence>
<dbReference type="RefSeq" id="WP_090166042.1">
    <property type="nucleotide sequence ID" value="NZ_FOFB01000004.1"/>
</dbReference>
<dbReference type="AlphaFoldDB" id="A0A1H9CDJ0"/>